<gene>
    <name evidence="1" type="ORF">PR048_013994</name>
</gene>
<comment type="caution">
    <text evidence="1">The sequence shown here is derived from an EMBL/GenBank/DDBJ whole genome shotgun (WGS) entry which is preliminary data.</text>
</comment>
<reference evidence="1 2" key="1">
    <citation type="submission" date="2023-02" db="EMBL/GenBank/DDBJ databases">
        <title>LHISI_Scaffold_Assembly.</title>
        <authorList>
            <person name="Stuart O.P."/>
            <person name="Cleave R."/>
            <person name="Magrath M.J.L."/>
            <person name="Mikheyev A.S."/>
        </authorList>
    </citation>
    <scope>NUCLEOTIDE SEQUENCE [LARGE SCALE GENOMIC DNA]</scope>
    <source>
        <strain evidence="1">Daus_M_001</strain>
        <tissue evidence="1">Leg muscle</tissue>
    </source>
</reference>
<keyword evidence="2" id="KW-1185">Reference proteome</keyword>
<dbReference type="PANTHER" id="PTHR11439">
    <property type="entry name" value="GAG-POL-RELATED RETROTRANSPOSON"/>
    <property type="match status" value="1"/>
</dbReference>
<dbReference type="PANTHER" id="PTHR11439:SF483">
    <property type="entry name" value="PEPTIDE SYNTHASE GLIP-LIKE, PUTATIVE (AFU_ORTHOLOGUE AFUA_3G12920)-RELATED"/>
    <property type="match status" value="1"/>
</dbReference>
<accession>A0ABQ9HTS0</accession>
<sequence length="216" mass="24518">MLGSHPDLSFAITYFGKFQNSYNETNFKHLENVLRYMNKTKDYCLCYLKDVIESYVDADFANETLDRKSVSGYFFRVFGDNASWKSMKQSCVILFSTEAEYVALASAATECLYVRNILTESLALPKIGIVIFEGNQSYIKICSTVETKRSKHNSVKLHFVKYLVLKTKILRLSYVETSDQLSDCLTKALPYCKLIKCIEGLGISKLADSVVCDNFG</sequence>
<evidence type="ECO:0000313" key="1">
    <source>
        <dbReference type="EMBL" id="KAJ8887776.1"/>
    </source>
</evidence>
<protein>
    <submittedName>
        <fullName evidence="1">Uncharacterized protein</fullName>
    </submittedName>
</protein>
<organism evidence="1 2">
    <name type="scientific">Dryococelus australis</name>
    <dbReference type="NCBI Taxonomy" id="614101"/>
    <lineage>
        <taxon>Eukaryota</taxon>
        <taxon>Metazoa</taxon>
        <taxon>Ecdysozoa</taxon>
        <taxon>Arthropoda</taxon>
        <taxon>Hexapoda</taxon>
        <taxon>Insecta</taxon>
        <taxon>Pterygota</taxon>
        <taxon>Neoptera</taxon>
        <taxon>Polyneoptera</taxon>
        <taxon>Phasmatodea</taxon>
        <taxon>Verophasmatodea</taxon>
        <taxon>Anareolatae</taxon>
        <taxon>Phasmatidae</taxon>
        <taxon>Eurycanthinae</taxon>
        <taxon>Dryococelus</taxon>
    </lineage>
</organism>
<name>A0ABQ9HTS0_9NEOP</name>
<dbReference type="CDD" id="cd09272">
    <property type="entry name" value="RNase_HI_RT_Ty1"/>
    <property type="match status" value="1"/>
</dbReference>
<dbReference type="Proteomes" id="UP001159363">
    <property type="component" value="Chromosome X"/>
</dbReference>
<dbReference type="EMBL" id="JARBHB010000004">
    <property type="protein sequence ID" value="KAJ8887776.1"/>
    <property type="molecule type" value="Genomic_DNA"/>
</dbReference>
<evidence type="ECO:0000313" key="2">
    <source>
        <dbReference type="Proteomes" id="UP001159363"/>
    </source>
</evidence>
<proteinExistence type="predicted"/>